<keyword evidence="2" id="KW-1003">Cell membrane</keyword>
<keyword evidence="2" id="KW-0009">Actin-binding</keyword>
<dbReference type="Gene3D" id="1.20.58.60">
    <property type="match status" value="15"/>
</dbReference>
<keyword evidence="2" id="KW-0206">Cytoskeleton</keyword>
<dbReference type="GO" id="GO:0003779">
    <property type="term" value="F:actin binding"/>
    <property type="evidence" value="ECO:0007669"/>
    <property type="project" value="UniProtKB-KW"/>
</dbReference>
<keyword evidence="3" id="KW-0175">Coiled coil</keyword>
<gene>
    <name evidence="5" type="ORF">F2P81_002806</name>
</gene>
<dbReference type="SMART" id="SM00150">
    <property type="entry name" value="SPEC"/>
    <property type="match status" value="18"/>
</dbReference>
<evidence type="ECO:0000256" key="3">
    <source>
        <dbReference type="SAM" id="Coils"/>
    </source>
</evidence>
<dbReference type="InterPro" id="IPR018159">
    <property type="entry name" value="Spectrin/alpha-actinin"/>
</dbReference>
<feature type="region of interest" description="Disordered" evidence="4">
    <location>
        <begin position="395"/>
        <end position="433"/>
    </location>
</feature>
<feature type="coiled-coil region" evidence="3">
    <location>
        <begin position="1801"/>
        <end position="1828"/>
    </location>
</feature>
<reference evidence="5 6" key="1">
    <citation type="submission" date="2019-06" db="EMBL/GenBank/DDBJ databases">
        <title>Draft genomes of female and male turbot (Scophthalmus maximus).</title>
        <authorList>
            <person name="Xu H."/>
            <person name="Xu X.-W."/>
            <person name="Shao C."/>
            <person name="Chen S."/>
        </authorList>
    </citation>
    <scope>NUCLEOTIDE SEQUENCE [LARGE SCALE GENOMIC DNA]</scope>
    <source>
        <strain evidence="5">Ysfricsl-2016a</strain>
        <tissue evidence="5">Blood</tissue>
    </source>
</reference>
<dbReference type="Proteomes" id="UP000438429">
    <property type="component" value="Unassembled WGS sequence"/>
</dbReference>
<feature type="coiled-coil region" evidence="3">
    <location>
        <begin position="2386"/>
        <end position="2423"/>
    </location>
</feature>
<feature type="compositionally biased region" description="Basic residues" evidence="4">
    <location>
        <begin position="2559"/>
        <end position="2583"/>
    </location>
</feature>
<dbReference type="CDD" id="cd00176">
    <property type="entry name" value="SPEC"/>
    <property type="match status" value="8"/>
</dbReference>
<dbReference type="FunFam" id="1.20.58.60:FF:000056">
    <property type="entry name" value="utrophin isoform X1"/>
    <property type="match status" value="1"/>
</dbReference>
<dbReference type="GO" id="GO:0005856">
    <property type="term" value="C:cytoskeleton"/>
    <property type="evidence" value="ECO:0007669"/>
    <property type="project" value="UniProtKB-SubCell"/>
</dbReference>
<sequence>MQQTSEKCEEQITVSVAQGRVRSPSPQPRYKSYAYTQAAYVKSPEQKRRRVTDQFLTPSQEELQRGLSPLPPGSTSLESYQAALEEVLTWLLSAEDGLQGQPPISSHVEEVKEQFHTHEGYMVELTSHQGSVGRVLRAGAALLGEGHLSEDEDREVREQMNLLNSRWEHLRVASMERQSRLHEVLMDLQHQQLQQLTDWLDVTEARIKRMGAQLGPDLEDVKHQVEEHKLLQEDLELEQVRVNSLTHMVVVVDESNGDSATVALESKLQCLFDSWLTQKEEVVSSIKTSNLKDQAEMVACLRRLATLKADLELKRPTMDKLCSMSQDLLSSVKNKEVASKLEARLDSFAQRWDRLVQSLELSSSQLSSTVSVTQQSELTHSVTATVTKVITREKVSAVRHTRESPPPAVRHTRESPPPAVRHTRESPPPQKKRQAVVDSELRKSFMHPVLLSYLSRFDVDFTELHSYMTRGEAILQSPEFSVSRKEGSIQELYDKVQAIERERPEKYRKLQEATRTAQTLVEQEGTRAEDIAQAAEQLNQRWVGFCALLSDRLTWLAYQTKVLAFYNLFAQCEQAVDNSENWLKVQAPPASEPEPLKVQLDRCREEVARLAALQPQVELLQTQLTELKEEKEGGADPSAFLDADIGAFDEHYEEVLENLRTRERQLQLVLESLPPTRYKETISALLAWLQQCEAKLAVPSTAVTEYPTMEQRLKDVEALQEALTEHQGEVDYLTSAVEQVFLKAPADISQKYRIEMDAVMARWRRLGATLADNGQRIQELMAKLLQFENDVTTLKKWMADVDVFLNEEWPALGDSEALEKQLEQCTNDVTTLKKWMADVDVFLNEEWPALGDSEALEKQLEQCTALVNDIHTIQPSVNGINEVGLYLKKEAEPPFAVHIQKLLDELNAQWENVCKQAYAKKSALKGGLDKTMALRKEMQEMQEWINQAEEDYLERDFTYKTPEELRKAVEELKRAQEEVHSKELKVKLLTDSVNSFIAKAPPTAHDALRSELDVLTANYQRLCSRLDGKCKTLEEVWACWCELLSYLEQENTFLDQLEQKLDETDNLQGGAEELQEALDSLDVLLRHPEDNRNQIRELAQTLMDGGVLDELIQQKLDAFNARWDELMARALLRRTELEKSVQWAQENDKTLRQIQEALANTDRHLAAYLSDHIDAQQIPQEAQKIQAELSGHEATLEDMRKKNQDKEPSHRIVGQIDLTQKMLADVWTKFRLFQKPVNYDTRLAECERLLAGVKSQVGLLDIGSVEQDVVQSQLEQCMKLYKVLSEVKGEVETVIKTGRQIVQRQQTEQPKELDDRVTALKLLYNQLGSQVTESKLELEKSLKLSRKLRKELNGLTEWLAATDAELTRRSAVDGMPSNLEAEVAWAQSVHGETGRREPQLQAVVELAEALKAVLRGHGGLVDDKVSLLRCNWIAVTSRAEEWLNLLLDYQRQMQKLDGEIQEVNGWIDGAEKKMDDIDSQGPNDSVLKVLRAELERTRGKVEEVRALAQELQSTRGENCQAQVGPRVEQLNRRFDTIGQRIASRQDCEEGAVKELLLKGENLQKRVPDVDKREQIRLKQNQLNCKYNTVKEIGSEFVKKKEELKEVQGLANQLSAAGAASLVEPRQVQLNTRWAEVEGKFRPFKRQSEVKGSVDKLRGPVEGALALREEMVSSARPLEGQRIQETAALLGTNWDKLNKLYQDRLKSSEARTAAAELQEDVGSMLGWLDKAEGVLAIPLQPAEPQHIRHTLGKVQARVDELPAKKAAVDDLNSRSKRITLPADKQKDVRTVNARWAQVSRALPERQLQIEGLLRELEKLQAQLDDLSAWASSTRARLEHSPEEPPPRIIDEVQVKQPEVEAVLVRADQLYKDTPPGQTDKLKEDWTVILELLRQHKERLAALLVAKKANESLQASSQPDSAALAQFNKSWAELTDWLTMLDNMVQNKRVVVADLEDIGDNIKQLKDCLQELDQKRPLLERQVTAAQNLKNKSSNQETRNAITERIDRLQTHWEDSQTKLSDRTTQLHNMLQDSTDWLDAKKGADLHVMRASDRLESLQEITYTVDALKKQNAELKLFAKELQQCQGQVEKTNALAEKLLTLYASDDTHKVTQVNDNMMATWTHISKRVSDREAALEAALKLLQHFYLDLEKFLSWLTEAETTCNVLIDATNKQRLQEQPEAARNLLAQWMLVDTRRKMLRRKVYRVQDLQAEIDGHTELYHSLDENGQRILTSLEDSADAALLEKRLDNMSQRWNDLRNKTLSMRAHLDSEMAPWKRLHMSLQELLNWLRLKSQQLEREPPVGGDVPAVQSQLDTQRGFRRDLRAKEPVVTKSLDDVGVFLSELPRDSPAFEQRDISPEERAQNVGRILRKEADDVVTKWDQLNGDAADWQRRLELALDRLVELQEAEDLLDGQLRQAEMVKEAWEPVGDLLIESLPEHIERVKEFQEEIAPIQDDVTHMNQLASTFGPHDIQLSPSNLERIEDLNTRWRLLQSQIIEQVGKHQDASGSVGKRQEASGSVRKHQEASGSVRKRQEASGSVGKHQEASGSVGKRREASGSVRKRREASGSIRKRREASGSVRKRREASGSVRKRQEASGSVRKRREASGSVGKRREASGTISVSEHLKQLTDAHLDFGLLHGSVDSPFEQGVSPNNVPYYIKEKAGPDQITETLTVLSELNHRTIEADACCPSTSHDDAAWRLMPLAPQTRKGDLQVHDSKPSDARDLQQFDLCISHTGTEGVLTGFQLGICNPLVFSPAHVVPRRLLSGSNRLMLRHRAGNLTVLYLS</sequence>
<feature type="coiled-coil region" evidence="3">
    <location>
        <begin position="1047"/>
        <end position="1077"/>
    </location>
</feature>
<keyword evidence="2" id="KW-0472">Membrane</keyword>
<feature type="coiled-coil region" evidence="3">
    <location>
        <begin position="2205"/>
        <end position="2298"/>
    </location>
</feature>
<feature type="coiled-coil region" evidence="3">
    <location>
        <begin position="931"/>
        <end position="992"/>
    </location>
</feature>
<dbReference type="GO" id="GO:0045211">
    <property type="term" value="C:postsynaptic membrane"/>
    <property type="evidence" value="ECO:0007669"/>
    <property type="project" value="UniProtKB-UniRule"/>
</dbReference>
<dbReference type="PIRSF" id="PIRSF002341">
    <property type="entry name" value="Dystrophin/utrophin"/>
    <property type="match status" value="1"/>
</dbReference>
<keyword evidence="2" id="KW-0770">Synapse</keyword>
<evidence type="ECO:0008006" key="7">
    <source>
        <dbReference type="Google" id="ProtNLM"/>
    </source>
</evidence>
<evidence type="ECO:0000256" key="2">
    <source>
        <dbReference type="PIRNR" id="PIRNR002341"/>
    </source>
</evidence>
<keyword evidence="2" id="KW-0963">Cytoplasm</keyword>
<comment type="function">
    <text evidence="2">May play a role in anchoring the cytoskeleton to the plasma membrane.</text>
</comment>
<keyword evidence="1" id="KW-0677">Repeat</keyword>
<dbReference type="SUPFAM" id="SSF46966">
    <property type="entry name" value="Spectrin repeat"/>
    <property type="match status" value="17"/>
</dbReference>
<dbReference type="EMBL" id="VEVO01000002">
    <property type="protein sequence ID" value="KAF0046277.1"/>
    <property type="molecule type" value="Genomic_DNA"/>
</dbReference>
<evidence type="ECO:0000313" key="5">
    <source>
        <dbReference type="EMBL" id="KAF0046277.1"/>
    </source>
</evidence>
<evidence type="ECO:0000256" key="4">
    <source>
        <dbReference type="SAM" id="MobiDB-lite"/>
    </source>
</evidence>
<evidence type="ECO:0000256" key="1">
    <source>
        <dbReference type="ARBA" id="ARBA00022737"/>
    </source>
</evidence>
<dbReference type="PANTHER" id="PTHR12268">
    <property type="entry name" value="E3 UBIQUITIN-PROTEIN LIGASE KCMF1"/>
    <property type="match status" value="1"/>
</dbReference>
<dbReference type="InterPro" id="IPR035436">
    <property type="entry name" value="Dystrophin/utrophin"/>
</dbReference>
<dbReference type="FunFam" id="1.20.58.60:FF:000075">
    <property type="entry name" value="utrophin isoform X1"/>
    <property type="match status" value="1"/>
</dbReference>
<name>A0A6A4THV2_SCOMX</name>
<proteinExistence type="predicted"/>
<feature type="coiled-coil region" evidence="3">
    <location>
        <begin position="1953"/>
        <end position="1987"/>
    </location>
</feature>
<comment type="subcellular location">
    <subcellularLocation>
        <location evidence="2">Cytoplasm</location>
        <location evidence="2">Cytoskeleton</location>
    </subcellularLocation>
</comment>
<feature type="region of interest" description="Disordered" evidence="4">
    <location>
        <begin position="2500"/>
        <end position="2621"/>
    </location>
</feature>
<dbReference type="InterPro" id="IPR002017">
    <property type="entry name" value="Spectrin_repeat"/>
</dbReference>
<evidence type="ECO:0000313" key="6">
    <source>
        <dbReference type="Proteomes" id="UP000438429"/>
    </source>
</evidence>
<comment type="caution">
    <text evidence="5">The sequence shown here is derived from an EMBL/GenBank/DDBJ whole genome shotgun (WGS) entry which is preliminary data.</text>
</comment>
<dbReference type="Pfam" id="PF00435">
    <property type="entry name" value="Spectrin"/>
    <property type="match status" value="11"/>
</dbReference>
<protein>
    <recommendedName>
        <fullName evidence="7">Dystrophin</fullName>
    </recommendedName>
</protein>
<accession>A0A6A4THV2</accession>
<feature type="coiled-coil region" evidence="3">
    <location>
        <begin position="1487"/>
        <end position="1514"/>
    </location>
</feature>
<organism evidence="5 6">
    <name type="scientific">Scophthalmus maximus</name>
    <name type="common">Turbot</name>
    <name type="synonym">Psetta maxima</name>
    <dbReference type="NCBI Taxonomy" id="52904"/>
    <lineage>
        <taxon>Eukaryota</taxon>
        <taxon>Metazoa</taxon>
        <taxon>Chordata</taxon>
        <taxon>Craniata</taxon>
        <taxon>Vertebrata</taxon>
        <taxon>Euteleostomi</taxon>
        <taxon>Actinopterygii</taxon>
        <taxon>Neopterygii</taxon>
        <taxon>Teleostei</taxon>
        <taxon>Neoteleostei</taxon>
        <taxon>Acanthomorphata</taxon>
        <taxon>Carangaria</taxon>
        <taxon>Pleuronectiformes</taxon>
        <taxon>Pleuronectoidei</taxon>
        <taxon>Scophthalmidae</taxon>
        <taxon>Scophthalmus</taxon>
    </lineage>
</organism>
<keyword evidence="2" id="KW-0628">Postsynaptic cell membrane</keyword>
<dbReference type="InterPro" id="IPR050774">
    <property type="entry name" value="KCMF1/Dystrophin"/>
</dbReference>
<dbReference type="PANTHER" id="PTHR12268:SF25">
    <property type="entry name" value="DYSTROPHIN"/>
    <property type="match status" value="1"/>
</dbReference>